<feature type="transmembrane region" description="Helical" evidence="2">
    <location>
        <begin position="110"/>
        <end position="126"/>
    </location>
</feature>
<organism evidence="3 4">
    <name type="scientific">Pyronema omphalodes (strain CBS 100304)</name>
    <name type="common">Pyronema confluens</name>
    <dbReference type="NCBI Taxonomy" id="1076935"/>
    <lineage>
        <taxon>Eukaryota</taxon>
        <taxon>Fungi</taxon>
        <taxon>Dikarya</taxon>
        <taxon>Ascomycota</taxon>
        <taxon>Pezizomycotina</taxon>
        <taxon>Pezizomycetes</taxon>
        <taxon>Pezizales</taxon>
        <taxon>Pyronemataceae</taxon>
        <taxon>Pyronema</taxon>
    </lineage>
</organism>
<evidence type="ECO:0000313" key="3">
    <source>
        <dbReference type="EMBL" id="CCX31865.1"/>
    </source>
</evidence>
<dbReference type="EMBL" id="HF935655">
    <property type="protein sequence ID" value="CCX31865.1"/>
    <property type="molecule type" value="Genomic_DNA"/>
</dbReference>
<dbReference type="AlphaFoldDB" id="U4LRB9"/>
<dbReference type="Proteomes" id="UP000018144">
    <property type="component" value="Unassembled WGS sequence"/>
</dbReference>
<dbReference type="STRING" id="1076935.U4LRB9"/>
<keyword evidence="2" id="KW-1133">Transmembrane helix</keyword>
<feature type="transmembrane region" description="Helical" evidence="2">
    <location>
        <begin position="78"/>
        <end position="98"/>
    </location>
</feature>
<dbReference type="OrthoDB" id="3945378at2759"/>
<feature type="region of interest" description="Disordered" evidence="1">
    <location>
        <begin position="346"/>
        <end position="496"/>
    </location>
</feature>
<sequence>MPGAIRIPPMMPMIFPKPPMKNAAVILLAATLLYVNLALALPTSPPQQTPRILPRQSPPRNANPTLCTFDGDQDMYGLGIRIGYYIQWVATVFGAYFTPKVVSSAFEANALFNIGMLAGLVYSTIARNDMHVLEPIIVLGFSIGGAIVGLLDPKNVHHPKDLKSLRRRLVHLAATGALYLPLLTYWVWFSFHGMDTLRTEGDACVPYTFLLAKIDARAAWFRTFMKVTTVISIVAICALGGFLAVTYRAKSHILPENPAPRLSRTTTALALRARPTKLQFGIVIFACLICALSVELPILWNNIGGVNGLGATGQLIPMAIGLLTSIRVVVGIVGLQFRTRKQRRKEFAKERMFGRRQQEMQRRDLEDDGDTDGNTDGDGMTISRTTSKAATVRTFVTADEQGEITEPEQKRRKLKRKRTEEKGEKVAGFYIREVEAGASTSATRATSVRTRRDGESSEDMEPTSTDSPTTESPTRPTPPSRQGPGVLRKEQSGKEQ</sequence>
<feature type="compositionally biased region" description="Low complexity" evidence="1">
    <location>
        <begin position="436"/>
        <end position="448"/>
    </location>
</feature>
<reference evidence="3 4" key="1">
    <citation type="journal article" date="2013" name="PLoS Genet.">
        <title>The genome and development-dependent transcriptomes of Pyronema confluens: a window into fungal evolution.</title>
        <authorList>
            <person name="Traeger S."/>
            <person name="Altegoer F."/>
            <person name="Freitag M."/>
            <person name="Gabaldon T."/>
            <person name="Kempken F."/>
            <person name="Kumar A."/>
            <person name="Marcet-Houben M."/>
            <person name="Poggeler S."/>
            <person name="Stajich J.E."/>
            <person name="Nowrousian M."/>
        </authorList>
    </citation>
    <scope>NUCLEOTIDE SEQUENCE [LARGE SCALE GENOMIC DNA]</scope>
    <source>
        <strain evidence="4">CBS 100304</strain>
        <tissue evidence="3">Vegetative mycelium</tissue>
    </source>
</reference>
<protein>
    <submittedName>
        <fullName evidence="3">Uncharacterized protein</fullName>
    </submittedName>
</protein>
<name>U4LRB9_PYROM</name>
<feature type="transmembrane region" description="Helical" evidence="2">
    <location>
        <begin position="315"/>
        <end position="335"/>
    </location>
</feature>
<evidence type="ECO:0000256" key="1">
    <source>
        <dbReference type="SAM" id="MobiDB-lite"/>
    </source>
</evidence>
<gene>
    <name evidence="3" type="ORF">PCON_11535</name>
</gene>
<feature type="compositionally biased region" description="Acidic residues" evidence="1">
    <location>
        <begin position="366"/>
        <end position="375"/>
    </location>
</feature>
<feature type="transmembrane region" description="Helical" evidence="2">
    <location>
        <begin position="132"/>
        <end position="151"/>
    </location>
</feature>
<evidence type="ECO:0000313" key="4">
    <source>
        <dbReference type="Proteomes" id="UP000018144"/>
    </source>
</evidence>
<evidence type="ECO:0000256" key="2">
    <source>
        <dbReference type="SAM" id="Phobius"/>
    </source>
</evidence>
<feature type="compositionally biased region" description="Basic and acidic residues" evidence="1">
    <location>
        <begin position="487"/>
        <end position="496"/>
    </location>
</feature>
<keyword evidence="2" id="KW-0472">Membrane</keyword>
<dbReference type="eggNOG" id="ENOG502R6QX">
    <property type="taxonomic scope" value="Eukaryota"/>
</dbReference>
<feature type="transmembrane region" description="Helical" evidence="2">
    <location>
        <begin position="172"/>
        <end position="191"/>
    </location>
</feature>
<feature type="compositionally biased region" description="Basic and acidic residues" evidence="1">
    <location>
        <begin position="346"/>
        <end position="365"/>
    </location>
</feature>
<keyword evidence="4" id="KW-1185">Reference proteome</keyword>
<feature type="transmembrane region" description="Helical" evidence="2">
    <location>
        <begin position="227"/>
        <end position="247"/>
    </location>
</feature>
<proteinExistence type="predicted"/>
<feature type="compositionally biased region" description="Low complexity" evidence="1">
    <location>
        <begin position="462"/>
        <end position="474"/>
    </location>
</feature>
<accession>U4LRB9</accession>
<feature type="transmembrane region" description="Helical" evidence="2">
    <location>
        <begin position="280"/>
        <end position="300"/>
    </location>
</feature>
<keyword evidence="2" id="KW-0812">Transmembrane</keyword>